<dbReference type="RefSeq" id="WP_074974182.1">
    <property type="nucleotide sequence ID" value="NZ_JADTFC010000124.1"/>
</dbReference>
<sequence length="108" mass="11241">MIAALAALLAGCGKAEADSAAQLVDEARAIYEGRTKGSPGKLPGTFVLGREDVGLCIEQMESAQAKLKQLKGQYPTTEAATSSETRSLEGAVASQLGTCRGIKQQQGW</sequence>
<name>A0ABS0KU76_PSENT</name>
<gene>
    <name evidence="1" type="ORF">I5I61_29320</name>
</gene>
<accession>A0ABS0KU76</accession>
<dbReference type="EMBL" id="JADTFC010000124">
    <property type="protein sequence ID" value="MBG6291576.1"/>
    <property type="molecule type" value="Genomic_DNA"/>
</dbReference>
<keyword evidence="2" id="KW-1185">Reference proteome</keyword>
<proteinExistence type="predicted"/>
<organism evidence="1 2">
    <name type="scientific">Pseudomonas nitroreducens</name>
    <dbReference type="NCBI Taxonomy" id="46680"/>
    <lineage>
        <taxon>Bacteria</taxon>
        <taxon>Pseudomonadati</taxon>
        <taxon>Pseudomonadota</taxon>
        <taxon>Gammaproteobacteria</taxon>
        <taxon>Pseudomonadales</taxon>
        <taxon>Pseudomonadaceae</taxon>
        <taxon>Pseudomonas</taxon>
    </lineage>
</organism>
<evidence type="ECO:0000313" key="2">
    <source>
        <dbReference type="Proteomes" id="UP000608450"/>
    </source>
</evidence>
<reference evidence="1 2" key="1">
    <citation type="submission" date="2020-11" db="EMBL/GenBank/DDBJ databases">
        <title>Enhanced detection system for hospital associated transmission using whole genome sequencing surveillance.</title>
        <authorList>
            <person name="Harrison L.H."/>
            <person name="Van Tyne D."/>
            <person name="Marsh J.W."/>
            <person name="Griffith M.P."/>
            <person name="Snyder D.J."/>
            <person name="Cooper V.S."/>
            <person name="Mustapha M."/>
        </authorList>
    </citation>
    <scope>NUCLEOTIDE SEQUENCE [LARGE SCALE GENOMIC DNA]</scope>
    <source>
        <strain evidence="1 2">PSA00705</strain>
    </source>
</reference>
<evidence type="ECO:0008006" key="3">
    <source>
        <dbReference type="Google" id="ProtNLM"/>
    </source>
</evidence>
<dbReference type="Proteomes" id="UP000608450">
    <property type="component" value="Unassembled WGS sequence"/>
</dbReference>
<comment type="caution">
    <text evidence="1">The sequence shown here is derived from an EMBL/GenBank/DDBJ whole genome shotgun (WGS) entry which is preliminary data.</text>
</comment>
<evidence type="ECO:0000313" key="1">
    <source>
        <dbReference type="EMBL" id="MBG6291576.1"/>
    </source>
</evidence>
<protein>
    <recommendedName>
        <fullName evidence="3">Lipoprotein</fullName>
    </recommendedName>
</protein>